<keyword evidence="2" id="KW-1185">Reference proteome</keyword>
<evidence type="ECO:0000313" key="2">
    <source>
        <dbReference type="Proteomes" id="UP000054359"/>
    </source>
</evidence>
<evidence type="ECO:0000313" key="1">
    <source>
        <dbReference type="EMBL" id="KFM76208.1"/>
    </source>
</evidence>
<dbReference type="EMBL" id="KK119614">
    <property type="protein sequence ID" value="KFM76208.1"/>
    <property type="molecule type" value="Genomic_DNA"/>
</dbReference>
<organism evidence="1 2">
    <name type="scientific">Stegodyphus mimosarum</name>
    <name type="common">African social velvet spider</name>
    <dbReference type="NCBI Taxonomy" id="407821"/>
    <lineage>
        <taxon>Eukaryota</taxon>
        <taxon>Metazoa</taxon>
        <taxon>Ecdysozoa</taxon>
        <taxon>Arthropoda</taxon>
        <taxon>Chelicerata</taxon>
        <taxon>Arachnida</taxon>
        <taxon>Araneae</taxon>
        <taxon>Araneomorphae</taxon>
        <taxon>Entelegynae</taxon>
        <taxon>Eresoidea</taxon>
        <taxon>Eresidae</taxon>
        <taxon>Stegodyphus</taxon>
    </lineage>
</organism>
<gene>
    <name evidence="1" type="ORF">X975_19236</name>
</gene>
<protein>
    <submittedName>
        <fullName evidence="1">Uncharacterized protein</fullName>
    </submittedName>
</protein>
<dbReference type="AlphaFoldDB" id="A0A087UFR9"/>
<sequence>MIKDVSAYFKTHYTFSCMGGAILINSTSSCDFVTGGFFAVLR</sequence>
<dbReference type="PROSITE" id="PS51257">
    <property type="entry name" value="PROKAR_LIPOPROTEIN"/>
    <property type="match status" value="1"/>
</dbReference>
<feature type="non-terminal residue" evidence="1">
    <location>
        <position position="42"/>
    </location>
</feature>
<name>A0A087UFR9_STEMI</name>
<dbReference type="Proteomes" id="UP000054359">
    <property type="component" value="Unassembled WGS sequence"/>
</dbReference>
<reference evidence="1 2" key="1">
    <citation type="submission" date="2013-11" db="EMBL/GenBank/DDBJ databases">
        <title>Genome sequencing of Stegodyphus mimosarum.</title>
        <authorList>
            <person name="Bechsgaard J."/>
        </authorList>
    </citation>
    <scope>NUCLEOTIDE SEQUENCE [LARGE SCALE GENOMIC DNA]</scope>
</reference>
<proteinExistence type="predicted"/>
<accession>A0A087UFR9</accession>